<dbReference type="EnsemblFungi" id="PTTG_07520-t43_1">
    <property type="protein sequence ID" value="PTTG_07520-t43_1-p1"/>
    <property type="gene ID" value="PTTG_07520"/>
</dbReference>
<dbReference type="OrthoDB" id="9986677at2759"/>
<evidence type="ECO:0008006" key="14">
    <source>
        <dbReference type="Google" id="ProtNLM"/>
    </source>
</evidence>
<evidence type="ECO:0000256" key="7">
    <source>
        <dbReference type="ARBA" id="ARBA00022989"/>
    </source>
</evidence>
<evidence type="ECO:0000256" key="10">
    <source>
        <dbReference type="SAM" id="Phobius"/>
    </source>
</evidence>
<feature type="transmembrane region" description="Helical" evidence="10">
    <location>
        <begin position="593"/>
        <end position="611"/>
    </location>
</feature>
<feature type="transmembrane region" description="Helical" evidence="10">
    <location>
        <begin position="687"/>
        <end position="706"/>
    </location>
</feature>
<keyword evidence="4 10" id="KW-0812">Transmembrane</keyword>
<keyword evidence="6" id="KW-0653">Protein transport</keyword>
<evidence type="ECO:0000313" key="12">
    <source>
        <dbReference type="EnsemblFungi" id="PTTG_07520-t43_1-p1"/>
    </source>
</evidence>
<keyword evidence="8 10" id="KW-0472">Membrane</keyword>
<feature type="transmembrane region" description="Helical" evidence="10">
    <location>
        <begin position="350"/>
        <end position="367"/>
    </location>
</feature>
<evidence type="ECO:0000256" key="4">
    <source>
        <dbReference type="ARBA" id="ARBA00022692"/>
    </source>
</evidence>
<gene>
    <name evidence="11" type="ORF">PTTG_07520</name>
</gene>
<evidence type="ECO:0000256" key="8">
    <source>
        <dbReference type="ARBA" id="ARBA00023136"/>
    </source>
</evidence>
<keyword evidence="5" id="KW-0571">Peptide transport</keyword>
<dbReference type="Proteomes" id="UP000005240">
    <property type="component" value="Unassembled WGS sequence"/>
</dbReference>
<feature type="transmembrane region" description="Helical" evidence="10">
    <location>
        <begin position="735"/>
        <end position="756"/>
    </location>
</feature>
<dbReference type="AlphaFoldDB" id="A0A180GND5"/>
<feature type="region of interest" description="Disordered" evidence="9">
    <location>
        <begin position="39"/>
        <end position="72"/>
    </location>
</feature>
<evidence type="ECO:0000313" key="13">
    <source>
        <dbReference type="Proteomes" id="UP000005240"/>
    </source>
</evidence>
<feature type="transmembrane region" description="Helical" evidence="10">
    <location>
        <begin position="476"/>
        <end position="498"/>
    </location>
</feature>
<evidence type="ECO:0000256" key="9">
    <source>
        <dbReference type="SAM" id="MobiDB-lite"/>
    </source>
</evidence>
<evidence type="ECO:0000256" key="1">
    <source>
        <dbReference type="ARBA" id="ARBA00004141"/>
    </source>
</evidence>
<feature type="compositionally biased region" description="Polar residues" evidence="9">
    <location>
        <begin position="59"/>
        <end position="72"/>
    </location>
</feature>
<feature type="transmembrane region" description="Helical" evidence="10">
    <location>
        <begin position="211"/>
        <end position="232"/>
    </location>
</feature>
<feature type="transmembrane region" description="Helical" evidence="10">
    <location>
        <begin position="656"/>
        <end position="675"/>
    </location>
</feature>
<keyword evidence="13" id="KW-1185">Reference proteome</keyword>
<dbReference type="GO" id="GO:0015031">
    <property type="term" value="P:protein transport"/>
    <property type="evidence" value="ECO:0007669"/>
    <property type="project" value="UniProtKB-KW"/>
</dbReference>
<evidence type="ECO:0000256" key="5">
    <source>
        <dbReference type="ARBA" id="ARBA00022856"/>
    </source>
</evidence>
<reference evidence="12 13" key="3">
    <citation type="journal article" date="2017" name="G3 (Bethesda)">
        <title>Comparative analysis highlights variable genome content of wheat rusts and divergence of the mating loci.</title>
        <authorList>
            <person name="Cuomo C.A."/>
            <person name="Bakkeren G."/>
            <person name="Khalil H.B."/>
            <person name="Panwar V."/>
            <person name="Joly D."/>
            <person name="Linning R."/>
            <person name="Sakthikumar S."/>
            <person name="Song X."/>
            <person name="Adiconis X."/>
            <person name="Fan L."/>
            <person name="Goldberg J.M."/>
            <person name="Levin J.Z."/>
            <person name="Young S."/>
            <person name="Zeng Q."/>
            <person name="Anikster Y."/>
            <person name="Bruce M."/>
            <person name="Wang M."/>
            <person name="Yin C."/>
            <person name="McCallum B."/>
            <person name="Szabo L.J."/>
            <person name="Hulbert S."/>
            <person name="Chen X."/>
            <person name="Fellers J.P."/>
        </authorList>
    </citation>
    <scope>NUCLEOTIDE SEQUENCE</scope>
    <source>
        <strain evidence="12">isolate 1-1 / race 1 (BBBD)</strain>
        <strain evidence="13">Isolate 1-1 / race 1 (BBBD)</strain>
    </source>
</reference>
<dbReference type="NCBIfam" id="TIGR00728">
    <property type="entry name" value="OPT_sfam"/>
    <property type="match status" value="1"/>
</dbReference>
<feature type="transmembrane region" description="Helical" evidence="10">
    <location>
        <begin position="422"/>
        <end position="444"/>
    </location>
</feature>
<dbReference type="PANTHER" id="PTHR22601">
    <property type="entry name" value="ISP4 LIKE PROTEIN"/>
    <property type="match status" value="1"/>
</dbReference>
<comment type="similarity">
    <text evidence="2">Belongs to the oligopeptide OPT transporter family.</text>
</comment>
<dbReference type="GO" id="GO:0035673">
    <property type="term" value="F:oligopeptide transmembrane transporter activity"/>
    <property type="evidence" value="ECO:0007669"/>
    <property type="project" value="InterPro"/>
</dbReference>
<dbReference type="EMBL" id="ADAS02000045">
    <property type="protein sequence ID" value="OAV93929.1"/>
    <property type="molecule type" value="Genomic_DNA"/>
</dbReference>
<feature type="transmembrane region" description="Helical" evidence="10">
    <location>
        <begin position="120"/>
        <end position="138"/>
    </location>
</feature>
<keyword evidence="3" id="KW-0813">Transport</keyword>
<feature type="transmembrane region" description="Helical" evidence="10">
    <location>
        <begin position="183"/>
        <end position="204"/>
    </location>
</feature>
<evidence type="ECO:0000256" key="2">
    <source>
        <dbReference type="ARBA" id="ARBA00008807"/>
    </source>
</evidence>
<dbReference type="VEuPathDB" id="FungiDB:PTTG_07520"/>
<accession>A0A180GND5</accession>
<dbReference type="InterPro" id="IPR004813">
    <property type="entry name" value="OPT"/>
</dbReference>
<sequence length="793" mass="87388">MDPLVGPYRPQETIADDSLQEKGIESSESLINFNKIPIHMPPNTTNQDLTGITEENHPCSPNSDTFKLSSSQQHLDLSPTAQMKGLEEHQKIETPVTEEIIEIVPVKDDPESPIMTVRSVLIGVVLSAFGVSVTQLFFFKPVHMSIKIMFLQIASVLIGRSCAFIPGPRWWNPGPFSLKEAGFSALMGTTASGSTVIAEIISAYELYFDRILSYGVWFGITMSSQLLGFAWAGSLQPILIYPSRTIFPEMLPSVALLNSLFKVGSESDDQVKFFKKAFLAAAIYEIFPTYITPAVQAISVFCLTLPKNPLITTIFGGARPFEGMGIFSISADWSLVGGRGPLYTPLNTQIHEFFVLVFSILAFFLVYSKSWFGAGLIQNFPFMSASLLTADGKPYPYRQAINSDGTANEEFIQRTGLPFFTATFYVVQVLASVFLTSSISHVLLHNYHLVGSVFKKSKTSQGIDPHRLECMKYKDFPLWGFAAISVVAIALTLGMASLVNSGISFVGLVVALALSFLMTLAVGFINAIAGFRTRFTGGVQMLGGLLFPGNVFGNMWFTLYGGSSAIQGIIILRDMKYGQYIHLPQILVVYSQLLGCTIGSLFSLIVVKTIVKNKREVLLSPNGDGVFSGAEVAAYQAHSVSWGIFSRRMFLFGQKYSAVSWGILVGLFLPIPFFVAQKIWPRYKLGAINVALFCGIVVSMYTSAYAGEPMRIIIGLISQFWARKYRTRWFTKFNYILSAALDGGTELVIFFLAMVFQGGGSRKINFPTYFLNPPLSTPRDYCFMGREARGGES</sequence>
<dbReference type="GO" id="GO:0016020">
    <property type="term" value="C:membrane"/>
    <property type="evidence" value="ECO:0007669"/>
    <property type="project" value="UniProtKB-SubCell"/>
</dbReference>
<organism evidence="11">
    <name type="scientific">Puccinia triticina (isolate 1-1 / race 1 (BBBD))</name>
    <name type="common">Brown leaf rust fungus</name>
    <dbReference type="NCBI Taxonomy" id="630390"/>
    <lineage>
        <taxon>Eukaryota</taxon>
        <taxon>Fungi</taxon>
        <taxon>Dikarya</taxon>
        <taxon>Basidiomycota</taxon>
        <taxon>Pucciniomycotina</taxon>
        <taxon>Pucciniomycetes</taxon>
        <taxon>Pucciniales</taxon>
        <taxon>Pucciniaceae</taxon>
        <taxon>Puccinia</taxon>
    </lineage>
</organism>
<comment type="subcellular location">
    <subcellularLocation>
        <location evidence="1">Membrane</location>
        <topology evidence="1">Multi-pass membrane protein</topology>
    </subcellularLocation>
</comment>
<evidence type="ECO:0000313" key="11">
    <source>
        <dbReference type="EMBL" id="OAV93929.1"/>
    </source>
</evidence>
<feature type="transmembrane region" description="Helical" evidence="10">
    <location>
        <begin position="505"/>
        <end position="531"/>
    </location>
</feature>
<evidence type="ECO:0000256" key="3">
    <source>
        <dbReference type="ARBA" id="ARBA00022448"/>
    </source>
</evidence>
<reference evidence="11" key="1">
    <citation type="submission" date="2009-11" db="EMBL/GenBank/DDBJ databases">
        <authorList>
            <consortium name="The Broad Institute Genome Sequencing Platform"/>
            <person name="Ward D."/>
            <person name="Feldgarden M."/>
            <person name="Earl A."/>
            <person name="Young S.K."/>
            <person name="Zeng Q."/>
            <person name="Koehrsen M."/>
            <person name="Alvarado L."/>
            <person name="Berlin A."/>
            <person name="Bochicchio J."/>
            <person name="Borenstein D."/>
            <person name="Chapman S.B."/>
            <person name="Chen Z."/>
            <person name="Engels R."/>
            <person name="Freedman E."/>
            <person name="Gellesch M."/>
            <person name="Goldberg J."/>
            <person name="Griggs A."/>
            <person name="Gujja S."/>
            <person name="Heilman E."/>
            <person name="Heiman D."/>
            <person name="Hepburn T."/>
            <person name="Howarth C."/>
            <person name="Jen D."/>
            <person name="Larson L."/>
            <person name="Lewis B."/>
            <person name="Mehta T."/>
            <person name="Park D."/>
            <person name="Pearson M."/>
            <person name="Roberts A."/>
            <person name="Saif S."/>
            <person name="Shea T."/>
            <person name="Shenoy N."/>
            <person name="Sisk P."/>
            <person name="Stolte C."/>
            <person name="Sykes S."/>
            <person name="Thomson T."/>
            <person name="Walk T."/>
            <person name="White J."/>
            <person name="Yandava C."/>
            <person name="Izard J."/>
            <person name="Baranova O.V."/>
            <person name="Blanton J.M."/>
            <person name="Tanner A.C."/>
            <person name="Dewhirst F.E."/>
            <person name="Haas B."/>
            <person name="Nusbaum C."/>
            <person name="Birren B."/>
        </authorList>
    </citation>
    <scope>NUCLEOTIDE SEQUENCE [LARGE SCALE GENOMIC DNA]</scope>
    <source>
        <strain evidence="11">1-1 BBBD Race 1</strain>
    </source>
</reference>
<reference evidence="11" key="2">
    <citation type="submission" date="2016-05" db="EMBL/GenBank/DDBJ databases">
        <title>Comparative analysis highlights variable genome content of wheat rusts and divergence of the mating loci.</title>
        <authorList>
            <person name="Cuomo C.A."/>
            <person name="Bakkeren G."/>
            <person name="Szabo L."/>
            <person name="Khalil H."/>
            <person name="Joly D."/>
            <person name="Goldberg J."/>
            <person name="Young S."/>
            <person name="Zeng Q."/>
            <person name="Fellers J."/>
        </authorList>
    </citation>
    <scope>NUCLEOTIDE SEQUENCE [LARGE SCALE GENOMIC DNA]</scope>
    <source>
        <strain evidence="11">1-1 BBBD Race 1</strain>
    </source>
</reference>
<dbReference type="InterPro" id="IPR004648">
    <property type="entry name" value="Oligpept_transpt"/>
</dbReference>
<dbReference type="Pfam" id="PF03169">
    <property type="entry name" value="OPT"/>
    <property type="match status" value="1"/>
</dbReference>
<protein>
    <recommendedName>
        <fullName evidence="14">OPT family small oligopeptide transporter</fullName>
    </recommendedName>
</protein>
<keyword evidence="7 10" id="KW-1133">Transmembrane helix</keyword>
<reference evidence="12" key="4">
    <citation type="submission" date="2025-05" db="UniProtKB">
        <authorList>
            <consortium name="EnsemblFungi"/>
        </authorList>
    </citation>
    <scope>IDENTIFICATION</scope>
    <source>
        <strain evidence="12">isolate 1-1 / race 1 (BBBD)</strain>
    </source>
</reference>
<evidence type="ECO:0000256" key="6">
    <source>
        <dbReference type="ARBA" id="ARBA00022927"/>
    </source>
</evidence>
<name>A0A180GND5_PUCT1</name>
<proteinExistence type="inferred from homology"/>